<sequence>MREFHKILDVTAVKPNDWVHDSRIVCKEEGPAKILTSFTQEEKHLIFKRKILVVLPKKNIIRRNRFSEEDKDIFWLIKDKEGRLLGPFTSKEMQNKACEGGLKGLSIKRDDDKDFIEYDKISKDFENVFDLSSFEKFLTKGTDQGKDEQKSQNCLSPSSGSRYDILFVNEDETQKLKDHTKPFHKNQNDTKNVFNVENCGTFTKSKAFLRNKNCQIDVQNIIQRIYGKTRTNAINVLSFLSSTMNKQDCEQLIDFLVNESGKEILADSSDGFIKVFKKNLRK</sequence>
<organism evidence="1 2">
    <name type="scientific">Nosema bombycis (strain CQ1 / CVCC 102059)</name>
    <name type="common">Microsporidian parasite</name>
    <name type="synonym">Pebrine of silkworm</name>
    <dbReference type="NCBI Taxonomy" id="578461"/>
    <lineage>
        <taxon>Eukaryota</taxon>
        <taxon>Fungi</taxon>
        <taxon>Fungi incertae sedis</taxon>
        <taxon>Microsporidia</taxon>
        <taxon>Nosematidae</taxon>
        <taxon>Nosema</taxon>
    </lineage>
</organism>
<proteinExistence type="predicted"/>
<name>R0KXC3_NOSB1</name>
<dbReference type="AlphaFoldDB" id="R0KXC3"/>
<dbReference type="OrthoDB" id="2186465at2759"/>
<gene>
    <name evidence="1" type="ORF">NBO_13g0029</name>
</gene>
<protein>
    <submittedName>
        <fullName evidence="1">Uncharacterized protein</fullName>
    </submittedName>
</protein>
<dbReference type="HOGENOM" id="CLU_987293_0_0_1"/>
<dbReference type="EMBL" id="KB908921">
    <property type="protein sequence ID" value="EOB14852.1"/>
    <property type="molecule type" value="Genomic_DNA"/>
</dbReference>
<accession>R0KXC3</accession>
<dbReference type="Proteomes" id="UP000016927">
    <property type="component" value="Unassembled WGS sequence"/>
</dbReference>
<evidence type="ECO:0000313" key="2">
    <source>
        <dbReference type="Proteomes" id="UP000016927"/>
    </source>
</evidence>
<keyword evidence="2" id="KW-1185">Reference proteome</keyword>
<dbReference type="VEuPathDB" id="MicrosporidiaDB:NBO_13g0029"/>
<reference evidence="1 2" key="1">
    <citation type="journal article" date="2013" name="BMC Genomics">
        <title>Comparative genomics of parasitic silkworm microsporidia reveal an association between genome expansion and host adaptation.</title>
        <authorList>
            <person name="Pan G."/>
            <person name="Xu J."/>
            <person name="Li T."/>
            <person name="Xia Q."/>
            <person name="Liu S.L."/>
            <person name="Zhang G."/>
            <person name="Li S."/>
            <person name="Li C."/>
            <person name="Liu H."/>
            <person name="Yang L."/>
            <person name="Liu T."/>
            <person name="Zhang X."/>
            <person name="Wu Z."/>
            <person name="Fan W."/>
            <person name="Dang X."/>
            <person name="Xiang H."/>
            <person name="Tao M."/>
            <person name="Li Y."/>
            <person name="Hu J."/>
            <person name="Li Z."/>
            <person name="Lin L."/>
            <person name="Luo J."/>
            <person name="Geng L."/>
            <person name="Wang L."/>
            <person name="Long M."/>
            <person name="Wan Y."/>
            <person name="He N."/>
            <person name="Zhang Z."/>
            <person name="Lu C."/>
            <person name="Keeling P.J."/>
            <person name="Wang J."/>
            <person name="Xiang Z."/>
            <person name="Zhou Z."/>
        </authorList>
    </citation>
    <scope>NUCLEOTIDE SEQUENCE [LARGE SCALE GENOMIC DNA]</scope>
    <source>
        <strain evidence="2">CQ1 / CVCC 102059</strain>
    </source>
</reference>
<evidence type="ECO:0000313" key="1">
    <source>
        <dbReference type="EMBL" id="EOB14852.1"/>
    </source>
</evidence>